<dbReference type="Proteomes" id="UP000332933">
    <property type="component" value="Unassembled WGS sequence"/>
</dbReference>
<dbReference type="AlphaFoldDB" id="A0A485KCY9"/>
<reference evidence="1" key="2">
    <citation type="submission" date="2019-06" db="EMBL/GenBank/DDBJ databases">
        <title>Genomics analysis of Aphanomyces spp. identifies a new class of oomycete effector associated with host adaptation.</title>
        <authorList>
            <person name="Gaulin E."/>
        </authorList>
    </citation>
    <scope>NUCLEOTIDE SEQUENCE</scope>
    <source>
        <strain evidence="1">CBS 578.67</strain>
    </source>
</reference>
<dbReference type="EMBL" id="CAADRA010000316">
    <property type="protein sequence ID" value="VFT79740.1"/>
    <property type="molecule type" value="Genomic_DNA"/>
</dbReference>
<protein>
    <submittedName>
        <fullName evidence="2">Aste57867_2543 protein</fullName>
    </submittedName>
</protein>
<dbReference type="OrthoDB" id="66005at2759"/>
<reference evidence="2 3" key="1">
    <citation type="submission" date="2019-03" db="EMBL/GenBank/DDBJ databases">
        <authorList>
            <person name="Gaulin E."/>
            <person name="Dumas B."/>
        </authorList>
    </citation>
    <scope>NUCLEOTIDE SEQUENCE [LARGE SCALE GENOMIC DNA]</scope>
    <source>
        <strain evidence="2">CBS 568.67</strain>
    </source>
</reference>
<name>A0A485KCY9_9STRA</name>
<dbReference type="EMBL" id="VJMH01000316">
    <property type="protein sequence ID" value="KAF0717015.1"/>
    <property type="molecule type" value="Genomic_DNA"/>
</dbReference>
<gene>
    <name evidence="2" type="primary">Aste57867_2543</name>
    <name evidence="1" type="ORF">As57867_002536</name>
    <name evidence="2" type="ORF">ASTE57867_2543</name>
</gene>
<organism evidence="2 3">
    <name type="scientific">Aphanomyces stellatus</name>
    <dbReference type="NCBI Taxonomy" id="120398"/>
    <lineage>
        <taxon>Eukaryota</taxon>
        <taxon>Sar</taxon>
        <taxon>Stramenopiles</taxon>
        <taxon>Oomycota</taxon>
        <taxon>Saprolegniomycetes</taxon>
        <taxon>Saprolegniales</taxon>
        <taxon>Verrucalvaceae</taxon>
        <taxon>Aphanomyces</taxon>
    </lineage>
</organism>
<sequence length="425" mass="47145">MGDSCATLLVEDMLPTFDFFLPDVDETLFYDASILEAVYDGALDATDAPVGKVPVPTRNRSNKILVDLATLHNESVDLQTRLDDLKRERESKASHTNHGRGKWAQVARNQLAMKLRAVRENDELKAMLKEQAAWKQHLEHLIVKKPRAMMTRVDDEQWRVLHLSADDTSRHVAIHAIADRQVDLIESEMLSTGLLDPSADVETYRSDVTATYLDAEAMRFTTLEGTSASAVADTVWHTLQSLGRRAQTTFLRYDFHIEPIDANTMYMRQWVGSADDSGFRLEVGLIMKRHVVHDTTCIAWRSVRADARFPFADDSTVGDLHGWLQVEPLATGVSFKAYCHVHVAELTQAASLSRVLCVMGGIDASAFADPLAAMQAAFVCGFRVLDVEATTTTPCPNADAQVAWSWEEMALEGPAAMAPLILCEA</sequence>
<evidence type="ECO:0000313" key="2">
    <source>
        <dbReference type="EMBL" id="VFT79740.1"/>
    </source>
</evidence>
<evidence type="ECO:0000313" key="3">
    <source>
        <dbReference type="Proteomes" id="UP000332933"/>
    </source>
</evidence>
<accession>A0A485KCY9</accession>
<proteinExistence type="predicted"/>
<keyword evidence="3" id="KW-1185">Reference proteome</keyword>
<evidence type="ECO:0000313" key="1">
    <source>
        <dbReference type="EMBL" id="KAF0717015.1"/>
    </source>
</evidence>